<name>A0ABU9UAM0_9SPIR</name>
<keyword evidence="2" id="KW-1185">Reference proteome</keyword>
<protein>
    <recommendedName>
        <fullName evidence="3">Outer membrane protein beta-barrel domain-containing protein</fullName>
    </recommendedName>
</protein>
<evidence type="ECO:0000313" key="1">
    <source>
        <dbReference type="EMBL" id="MEM5947207.1"/>
    </source>
</evidence>
<proteinExistence type="predicted"/>
<reference evidence="1 2" key="1">
    <citation type="submission" date="2024-03" db="EMBL/GenBank/DDBJ databases">
        <title>Ignisphaera cupida sp. nov., a hyperthermophilic hydrolytic archaeon from a hot spring of Kamchatka, and proposal of Ignisphaeraceae fam. nov.</title>
        <authorList>
            <person name="Podosokorskaya O.A."/>
            <person name="Elcheninov A.G."/>
            <person name="Maltseva A.I."/>
            <person name="Zayulina K.S."/>
            <person name="Novikov A."/>
            <person name="Merkel A.Y."/>
        </authorList>
    </citation>
    <scope>NUCLEOTIDE SEQUENCE [LARGE SCALE GENOMIC DNA]</scope>
    <source>
        <strain evidence="1 2">38H-sp</strain>
    </source>
</reference>
<dbReference type="Proteomes" id="UP001466331">
    <property type="component" value="Unassembled WGS sequence"/>
</dbReference>
<accession>A0ABU9UAM0</accession>
<evidence type="ECO:0000313" key="2">
    <source>
        <dbReference type="Proteomes" id="UP001466331"/>
    </source>
</evidence>
<evidence type="ECO:0008006" key="3">
    <source>
        <dbReference type="Google" id="ProtNLM"/>
    </source>
</evidence>
<sequence length="208" mass="23322">MKNKITAMTVALLVFCMADFLYALDYKGFAITDDFGISFTSTSDAAPSPVNHTPGIEIFLHITDNISFHPALALSWGEFLMSANKAAPAEIEAANAALLLSIILRPYIGYHIDINSILSFDGFFSPTLIFKLPIKSYGQDPSGELLSYYYGGFRLIYPELSLRISWKITEHMSIMVGETTRIPLFRLWDSYPFYDELGLFLHLGLVLK</sequence>
<dbReference type="EMBL" id="JBCHKQ010000001">
    <property type="protein sequence ID" value="MEM5947207.1"/>
    <property type="molecule type" value="Genomic_DNA"/>
</dbReference>
<dbReference type="RefSeq" id="WP_420068657.1">
    <property type="nucleotide sequence ID" value="NZ_JBCHKQ010000001.1"/>
</dbReference>
<gene>
    <name evidence="1" type="ORF">WKV44_01495</name>
</gene>
<organism evidence="1 2">
    <name type="scientific">Rarispira pelagica</name>
    <dbReference type="NCBI Taxonomy" id="3141764"/>
    <lineage>
        <taxon>Bacteria</taxon>
        <taxon>Pseudomonadati</taxon>
        <taxon>Spirochaetota</taxon>
        <taxon>Spirochaetia</taxon>
        <taxon>Winmispirales</taxon>
        <taxon>Winmispiraceae</taxon>
        <taxon>Rarispira</taxon>
    </lineage>
</organism>
<comment type="caution">
    <text evidence="1">The sequence shown here is derived from an EMBL/GenBank/DDBJ whole genome shotgun (WGS) entry which is preliminary data.</text>
</comment>